<sequence>MFRVILKLYLLVGISLVAAILLIQHTFGYLFYDLMNRSTQAQLGAYVWLINESLSKIPESKWPAFIAEFESKGKDKMEIVPLKGFKLEREYARPQLEAGLPIVNDTQGEHIAVRLHNSEWVLSYESATDLNLKQINYLAYALLALLMLVGVLAWVRWYWSDLQSLNRAAIRFGEGDFNSRARVSRFSNLGSLVHVFNTMAERIDRSIKAQKDMINAVSHELRTPIARLDFGLEILQQRRHDGDAHERINALKGDIRELDELVTELLSLARLDQITVPPTRHAVSLRLMFDSLAANCTEVLAARSIALDIAAEPGADCVEVEPKLLARAVQNLLNNAMRHTSRRIVCGAKTCEGGDVMIYVDDDGEGVPVPERARIFEPFHRLDSSRNRATGGFGLGLAIVRRIALLHGGHVGVDTSPLGGARFTITLPGTSTG</sequence>
<dbReference type="Pfam" id="PF00672">
    <property type="entry name" value="HAMP"/>
    <property type="match status" value="1"/>
</dbReference>
<dbReference type="Gene3D" id="1.10.287.130">
    <property type="match status" value="1"/>
</dbReference>
<dbReference type="RefSeq" id="WP_150619154.1">
    <property type="nucleotide sequence ID" value="NZ_CABPSM010000001.1"/>
</dbReference>
<gene>
    <name evidence="13" type="ORF">PHO31112_00653</name>
</gene>
<dbReference type="InterPro" id="IPR003660">
    <property type="entry name" value="HAMP_dom"/>
</dbReference>
<dbReference type="Pfam" id="PF00512">
    <property type="entry name" value="HisKA"/>
    <property type="match status" value="1"/>
</dbReference>
<comment type="catalytic activity">
    <reaction evidence="1">
        <text>ATP + protein L-histidine = ADP + protein N-phospho-L-histidine.</text>
        <dbReference type="EC" id="2.7.13.3"/>
    </reaction>
</comment>
<evidence type="ECO:0000256" key="7">
    <source>
        <dbReference type="ARBA" id="ARBA00022741"/>
    </source>
</evidence>
<evidence type="ECO:0000256" key="10">
    <source>
        <dbReference type="SAM" id="Phobius"/>
    </source>
</evidence>
<keyword evidence="4" id="KW-1003">Cell membrane</keyword>
<dbReference type="InterPro" id="IPR004358">
    <property type="entry name" value="Sig_transdc_His_kin-like_C"/>
</dbReference>
<evidence type="ECO:0000259" key="11">
    <source>
        <dbReference type="PROSITE" id="PS50109"/>
    </source>
</evidence>
<dbReference type="Proteomes" id="UP000343317">
    <property type="component" value="Unassembled WGS sequence"/>
</dbReference>
<keyword evidence="7" id="KW-0547">Nucleotide-binding</keyword>
<dbReference type="SMART" id="SM00304">
    <property type="entry name" value="HAMP"/>
    <property type="match status" value="1"/>
</dbReference>
<dbReference type="InterPro" id="IPR003594">
    <property type="entry name" value="HATPase_dom"/>
</dbReference>
<evidence type="ECO:0000256" key="5">
    <source>
        <dbReference type="ARBA" id="ARBA00022553"/>
    </source>
</evidence>
<evidence type="ECO:0000313" key="14">
    <source>
        <dbReference type="Proteomes" id="UP000343317"/>
    </source>
</evidence>
<dbReference type="PROSITE" id="PS50109">
    <property type="entry name" value="HIS_KIN"/>
    <property type="match status" value="1"/>
</dbReference>
<keyword evidence="6" id="KW-0808">Transferase</keyword>
<comment type="subcellular location">
    <subcellularLocation>
        <location evidence="2">Cell membrane</location>
        <topology evidence="2">Multi-pass membrane protein</topology>
    </subcellularLocation>
</comment>
<dbReference type="AlphaFoldDB" id="A0A5E4SCY9"/>
<dbReference type="PROSITE" id="PS50885">
    <property type="entry name" value="HAMP"/>
    <property type="match status" value="1"/>
</dbReference>
<feature type="domain" description="HAMP" evidence="12">
    <location>
        <begin position="156"/>
        <end position="208"/>
    </location>
</feature>
<keyword evidence="10" id="KW-0812">Transmembrane</keyword>
<keyword evidence="5" id="KW-0597">Phosphoprotein</keyword>
<evidence type="ECO:0000256" key="6">
    <source>
        <dbReference type="ARBA" id="ARBA00022679"/>
    </source>
</evidence>
<keyword evidence="9" id="KW-0067">ATP-binding</keyword>
<evidence type="ECO:0000256" key="1">
    <source>
        <dbReference type="ARBA" id="ARBA00000085"/>
    </source>
</evidence>
<evidence type="ECO:0000256" key="4">
    <source>
        <dbReference type="ARBA" id="ARBA00022475"/>
    </source>
</evidence>
<dbReference type="InterPro" id="IPR036890">
    <property type="entry name" value="HATPase_C_sf"/>
</dbReference>
<dbReference type="SUPFAM" id="SSF47384">
    <property type="entry name" value="Homodimeric domain of signal transducing histidine kinase"/>
    <property type="match status" value="1"/>
</dbReference>
<dbReference type="PANTHER" id="PTHR44936">
    <property type="entry name" value="SENSOR PROTEIN CREC"/>
    <property type="match status" value="1"/>
</dbReference>
<reference evidence="13 14" key="1">
    <citation type="submission" date="2019-08" db="EMBL/GenBank/DDBJ databases">
        <authorList>
            <person name="Peeters C."/>
        </authorList>
    </citation>
    <scope>NUCLEOTIDE SEQUENCE [LARGE SCALE GENOMIC DNA]</scope>
    <source>
        <strain evidence="13 14">LMG 31112</strain>
    </source>
</reference>
<dbReference type="Gene3D" id="3.30.565.10">
    <property type="entry name" value="Histidine kinase-like ATPase, C-terminal domain"/>
    <property type="match status" value="1"/>
</dbReference>
<evidence type="ECO:0000256" key="9">
    <source>
        <dbReference type="ARBA" id="ARBA00022840"/>
    </source>
</evidence>
<dbReference type="CDD" id="cd00082">
    <property type="entry name" value="HisKA"/>
    <property type="match status" value="1"/>
</dbReference>
<keyword evidence="10" id="KW-1133">Transmembrane helix</keyword>
<keyword evidence="8 13" id="KW-0418">Kinase</keyword>
<evidence type="ECO:0000313" key="13">
    <source>
        <dbReference type="EMBL" id="VVD71909.1"/>
    </source>
</evidence>
<feature type="transmembrane region" description="Helical" evidence="10">
    <location>
        <begin position="137"/>
        <end position="159"/>
    </location>
</feature>
<dbReference type="PANTHER" id="PTHR44936:SF10">
    <property type="entry name" value="SENSOR PROTEIN RSTB"/>
    <property type="match status" value="1"/>
</dbReference>
<dbReference type="EC" id="2.7.13.3" evidence="3"/>
<dbReference type="PRINTS" id="PR00344">
    <property type="entry name" value="BCTRLSENSOR"/>
</dbReference>
<keyword evidence="10" id="KW-0472">Membrane</keyword>
<keyword evidence="14" id="KW-1185">Reference proteome</keyword>
<dbReference type="InterPro" id="IPR036097">
    <property type="entry name" value="HisK_dim/P_sf"/>
</dbReference>
<evidence type="ECO:0000256" key="2">
    <source>
        <dbReference type="ARBA" id="ARBA00004651"/>
    </source>
</evidence>
<dbReference type="EMBL" id="CABPSM010000001">
    <property type="protein sequence ID" value="VVD71909.1"/>
    <property type="molecule type" value="Genomic_DNA"/>
</dbReference>
<dbReference type="SUPFAM" id="SSF55874">
    <property type="entry name" value="ATPase domain of HSP90 chaperone/DNA topoisomerase II/histidine kinase"/>
    <property type="match status" value="1"/>
</dbReference>
<proteinExistence type="predicted"/>
<dbReference type="SMART" id="SM00387">
    <property type="entry name" value="HATPase_c"/>
    <property type="match status" value="1"/>
</dbReference>
<evidence type="ECO:0000259" key="12">
    <source>
        <dbReference type="PROSITE" id="PS50885"/>
    </source>
</evidence>
<dbReference type="InterPro" id="IPR003661">
    <property type="entry name" value="HisK_dim/P_dom"/>
</dbReference>
<dbReference type="GO" id="GO:0000155">
    <property type="term" value="F:phosphorelay sensor kinase activity"/>
    <property type="evidence" value="ECO:0007669"/>
    <property type="project" value="InterPro"/>
</dbReference>
<dbReference type="InterPro" id="IPR050980">
    <property type="entry name" value="2C_sensor_his_kinase"/>
</dbReference>
<evidence type="ECO:0000256" key="3">
    <source>
        <dbReference type="ARBA" id="ARBA00012438"/>
    </source>
</evidence>
<evidence type="ECO:0000256" key="8">
    <source>
        <dbReference type="ARBA" id="ARBA00022777"/>
    </source>
</evidence>
<feature type="transmembrane region" description="Helical" evidence="10">
    <location>
        <begin position="6"/>
        <end position="32"/>
    </location>
</feature>
<dbReference type="GO" id="GO:0005886">
    <property type="term" value="C:plasma membrane"/>
    <property type="evidence" value="ECO:0007669"/>
    <property type="project" value="UniProtKB-SubCell"/>
</dbReference>
<feature type="domain" description="Histidine kinase" evidence="11">
    <location>
        <begin position="216"/>
        <end position="431"/>
    </location>
</feature>
<protein>
    <recommendedName>
        <fullName evidence="3">histidine kinase</fullName>
        <ecNumber evidence="3">2.7.13.3</ecNumber>
    </recommendedName>
</protein>
<dbReference type="SMART" id="SM00388">
    <property type="entry name" value="HisKA"/>
    <property type="match status" value="1"/>
</dbReference>
<dbReference type="Pfam" id="PF02518">
    <property type="entry name" value="HATPase_c"/>
    <property type="match status" value="1"/>
</dbReference>
<dbReference type="InterPro" id="IPR005467">
    <property type="entry name" value="His_kinase_dom"/>
</dbReference>
<dbReference type="CDD" id="cd06225">
    <property type="entry name" value="HAMP"/>
    <property type="match status" value="1"/>
</dbReference>
<dbReference type="GO" id="GO:0005524">
    <property type="term" value="F:ATP binding"/>
    <property type="evidence" value="ECO:0007669"/>
    <property type="project" value="UniProtKB-KW"/>
</dbReference>
<organism evidence="13 14">
    <name type="scientific">Pandoraea horticolens</name>
    <dbReference type="NCBI Taxonomy" id="2508298"/>
    <lineage>
        <taxon>Bacteria</taxon>
        <taxon>Pseudomonadati</taxon>
        <taxon>Pseudomonadota</taxon>
        <taxon>Betaproteobacteria</taxon>
        <taxon>Burkholderiales</taxon>
        <taxon>Burkholderiaceae</taxon>
        <taxon>Pandoraea</taxon>
    </lineage>
</organism>
<name>A0A5E4SCY9_9BURK</name>
<accession>A0A5E4SCY9</accession>